<dbReference type="Gramene" id="PSR87895">
    <property type="protein sequence ID" value="PSR87895"/>
    <property type="gene ID" value="CEY00_Acc30924"/>
</dbReference>
<dbReference type="GO" id="GO:0008270">
    <property type="term" value="F:zinc ion binding"/>
    <property type="evidence" value="ECO:0007669"/>
    <property type="project" value="UniProtKB-KW"/>
</dbReference>
<organism evidence="11 12">
    <name type="scientific">Actinidia chinensis var. chinensis</name>
    <name type="common">Chinese soft-hair kiwi</name>
    <dbReference type="NCBI Taxonomy" id="1590841"/>
    <lineage>
        <taxon>Eukaryota</taxon>
        <taxon>Viridiplantae</taxon>
        <taxon>Streptophyta</taxon>
        <taxon>Embryophyta</taxon>
        <taxon>Tracheophyta</taxon>
        <taxon>Spermatophyta</taxon>
        <taxon>Magnoliopsida</taxon>
        <taxon>eudicotyledons</taxon>
        <taxon>Gunneridae</taxon>
        <taxon>Pentapetalae</taxon>
        <taxon>asterids</taxon>
        <taxon>Ericales</taxon>
        <taxon>Actinidiaceae</taxon>
        <taxon>Actinidia</taxon>
    </lineage>
</organism>
<dbReference type="InParanoid" id="A0A2R6PA83"/>
<evidence type="ECO:0000256" key="1">
    <source>
        <dbReference type="ARBA" id="ARBA00004123"/>
    </source>
</evidence>
<keyword evidence="5" id="KW-0805">Transcription regulation</keyword>
<feature type="region of interest" description="Disordered" evidence="9">
    <location>
        <begin position="61"/>
        <end position="136"/>
    </location>
</feature>
<keyword evidence="7" id="KW-0539">Nucleus</keyword>
<evidence type="ECO:0000256" key="3">
    <source>
        <dbReference type="ARBA" id="ARBA00022771"/>
    </source>
</evidence>
<keyword evidence="12" id="KW-1185">Reference proteome</keyword>
<dbReference type="GO" id="GO:0005634">
    <property type="term" value="C:nucleus"/>
    <property type="evidence" value="ECO:0007669"/>
    <property type="project" value="UniProtKB-SubCell"/>
</dbReference>
<gene>
    <name evidence="11" type="ORF">CEY00_Acc30924</name>
</gene>
<dbReference type="AlphaFoldDB" id="A0A2R6PA83"/>
<evidence type="ECO:0000256" key="5">
    <source>
        <dbReference type="ARBA" id="ARBA00023015"/>
    </source>
</evidence>
<dbReference type="Proteomes" id="UP000241394">
    <property type="component" value="Chromosome LG27"/>
</dbReference>
<dbReference type="InterPro" id="IPR052426">
    <property type="entry name" value="Plant_dev_regulator"/>
</dbReference>
<reference evidence="12" key="2">
    <citation type="journal article" date="2018" name="BMC Genomics">
        <title>A manually annotated Actinidia chinensis var. chinensis (kiwifruit) genome highlights the challenges associated with draft genomes and gene prediction in plants.</title>
        <authorList>
            <person name="Pilkington S.M."/>
            <person name="Crowhurst R."/>
            <person name="Hilario E."/>
            <person name="Nardozza S."/>
            <person name="Fraser L."/>
            <person name="Peng Y."/>
            <person name="Gunaseelan K."/>
            <person name="Simpson R."/>
            <person name="Tahir J."/>
            <person name="Deroles S.C."/>
            <person name="Templeton K."/>
            <person name="Luo Z."/>
            <person name="Davy M."/>
            <person name="Cheng C."/>
            <person name="McNeilage M."/>
            <person name="Scaglione D."/>
            <person name="Liu Y."/>
            <person name="Zhang Q."/>
            <person name="Datson P."/>
            <person name="De Silva N."/>
            <person name="Gardiner S.E."/>
            <person name="Bassett H."/>
            <person name="Chagne D."/>
            <person name="McCallum J."/>
            <person name="Dzierzon H."/>
            <person name="Deng C."/>
            <person name="Wang Y.Y."/>
            <person name="Barron L."/>
            <person name="Manako K."/>
            <person name="Bowen J."/>
            <person name="Foster T.M."/>
            <person name="Erridge Z.A."/>
            <person name="Tiffin H."/>
            <person name="Waite C.N."/>
            <person name="Davies K.M."/>
            <person name="Grierson E.P."/>
            <person name="Laing W.A."/>
            <person name="Kirk R."/>
            <person name="Chen X."/>
            <person name="Wood M."/>
            <person name="Montefiori M."/>
            <person name="Brummell D.A."/>
            <person name="Schwinn K.E."/>
            <person name="Catanach A."/>
            <person name="Fullerton C."/>
            <person name="Li D."/>
            <person name="Meiyalaghan S."/>
            <person name="Nieuwenhuizen N."/>
            <person name="Read N."/>
            <person name="Prakash R."/>
            <person name="Hunter D."/>
            <person name="Zhang H."/>
            <person name="McKenzie M."/>
            <person name="Knabel M."/>
            <person name="Harris A."/>
            <person name="Allan A.C."/>
            <person name="Gleave A."/>
            <person name="Chen A."/>
            <person name="Janssen B.J."/>
            <person name="Plunkett B."/>
            <person name="Ampomah-Dwamena C."/>
            <person name="Voogd C."/>
            <person name="Leif D."/>
            <person name="Lafferty D."/>
            <person name="Souleyre E.J.F."/>
            <person name="Varkonyi-Gasic E."/>
            <person name="Gambi F."/>
            <person name="Hanley J."/>
            <person name="Yao J.L."/>
            <person name="Cheung J."/>
            <person name="David K.M."/>
            <person name="Warren B."/>
            <person name="Marsh K."/>
            <person name="Snowden K.C."/>
            <person name="Lin-Wang K."/>
            <person name="Brian L."/>
            <person name="Martinez-Sanchez M."/>
            <person name="Wang M."/>
            <person name="Ileperuma N."/>
            <person name="Macnee N."/>
            <person name="Campin R."/>
            <person name="McAtee P."/>
            <person name="Drummond R.S.M."/>
            <person name="Espley R.V."/>
            <person name="Ireland H.S."/>
            <person name="Wu R."/>
            <person name="Atkinson R.G."/>
            <person name="Karunairetnam S."/>
            <person name="Bulley S."/>
            <person name="Chunkath S."/>
            <person name="Hanley Z."/>
            <person name="Storey R."/>
            <person name="Thrimawithana A.H."/>
            <person name="Thomson S."/>
            <person name="David C."/>
            <person name="Testolin R."/>
            <person name="Huang H."/>
            <person name="Hellens R.P."/>
            <person name="Schaffer R.J."/>
        </authorList>
    </citation>
    <scope>NUCLEOTIDE SEQUENCE [LARGE SCALE GENOMIC DNA]</scope>
    <source>
        <strain evidence="12">cv. Red5</strain>
    </source>
</reference>
<accession>A0A2R6PA83</accession>
<evidence type="ECO:0000256" key="9">
    <source>
        <dbReference type="SAM" id="MobiDB-lite"/>
    </source>
</evidence>
<dbReference type="EMBL" id="NKQK01000027">
    <property type="protein sequence ID" value="PSR87895.1"/>
    <property type="molecule type" value="Genomic_DNA"/>
</dbReference>
<feature type="domain" description="C2H2-type" evidence="10">
    <location>
        <begin position="31"/>
        <end position="58"/>
    </location>
</feature>
<evidence type="ECO:0000256" key="4">
    <source>
        <dbReference type="ARBA" id="ARBA00022833"/>
    </source>
</evidence>
<evidence type="ECO:0000256" key="6">
    <source>
        <dbReference type="ARBA" id="ARBA00023163"/>
    </source>
</evidence>
<feature type="compositionally biased region" description="Polar residues" evidence="9">
    <location>
        <begin position="65"/>
        <end position="79"/>
    </location>
</feature>
<protein>
    <submittedName>
        <fullName evidence="11">Transcriptional regulator like</fullName>
    </submittedName>
</protein>
<evidence type="ECO:0000256" key="2">
    <source>
        <dbReference type="ARBA" id="ARBA00022723"/>
    </source>
</evidence>
<evidence type="ECO:0000256" key="7">
    <source>
        <dbReference type="ARBA" id="ARBA00023242"/>
    </source>
</evidence>
<dbReference type="STRING" id="1590841.A0A2R6PA83"/>
<dbReference type="InterPro" id="IPR013087">
    <property type="entry name" value="Znf_C2H2_type"/>
</dbReference>
<comment type="caution">
    <text evidence="11">The sequence shown here is derived from an EMBL/GenBank/DDBJ whole genome shotgun (WGS) entry which is preliminary data.</text>
</comment>
<comment type="subcellular location">
    <subcellularLocation>
        <location evidence="1">Nucleus</location>
    </subcellularLocation>
</comment>
<dbReference type="PROSITE" id="PS00028">
    <property type="entry name" value="ZINC_FINGER_C2H2_1"/>
    <property type="match status" value="1"/>
</dbReference>
<evidence type="ECO:0000313" key="12">
    <source>
        <dbReference type="Proteomes" id="UP000241394"/>
    </source>
</evidence>
<sequence>MEFKPTMVGKSDQIVWDSDDHHQVSGHIRSYSCTFCKRGFSNAQALGGHMNIHRKDRAKLKESSGDQTLIPKNSPSDLHQNFGDENSSPLESSEEKSSIPKRPWIFSTEDDDHEARGDVGVGEIKPSDLFVEAPPRSKNDQVINLVESNKESWGHGSSNTEILDLELRLGLEHHETPKGNEESS</sequence>
<evidence type="ECO:0000256" key="8">
    <source>
        <dbReference type="PROSITE-ProRule" id="PRU00042"/>
    </source>
</evidence>
<proteinExistence type="predicted"/>
<dbReference type="PANTHER" id="PTHR45801">
    <property type="entry name" value="OS07G0101800 PROTEIN"/>
    <property type="match status" value="1"/>
</dbReference>
<dbReference type="SUPFAM" id="SSF57667">
    <property type="entry name" value="beta-beta-alpha zinc fingers"/>
    <property type="match status" value="1"/>
</dbReference>
<keyword evidence="4" id="KW-0862">Zinc</keyword>
<reference evidence="11 12" key="1">
    <citation type="submission" date="2017-07" db="EMBL/GenBank/DDBJ databases">
        <title>An improved, manually edited Actinidia chinensis var. chinensis (kiwifruit) genome highlights the challenges associated with draft genomes and gene prediction in plants.</title>
        <authorList>
            <person name="Pilkington S."/>
            <person name="Crowhurst R."/>
            <person name="Hilario E."/>
            <person name="Nardozza S."/>
            <person name="Fraser L."/>
            <person name="Peng Y."/>
            <person name="Gunaseelan K."/>
            <person name="Simpson R."/>
            <person name="Tahir J."/>
            <person name="Deroles S."/>
            <person name="Templeton K."/>
            <person name="Luo Z."/>
            <person name="Davy M."/>
            <person name="Cheng C."/>
            <person name="Mcneilage M."/>
            <person name="Scaglione D."/>
            <person name="Liu Y."/>
            <person name="Zhang Q."/>
            <person name="Datson P."/>
            <person name="De Silva N."/>
            <person name="Gardiner S."/>
            <person name="Bassett H."/>
            <person name="Chagne D."/>
            <person name="Mccallum J."/>
            <person name="Dzierzon H."/>
            <person name="Deng C."/>
            <person name="Wang Y.-Y."/>
            <person name="Barron N."/>
            <person name="Manako K."/>
            <person name="Bowen J."/>
            <person name="Foster T."/>
            <person name="Erridge Z."/>
            <person name="Tiffin H."/>
            <person name="Waite C."/>
            <person name="Davies K."/>
            <person name="Grierson E."/>
            <person name="Laing W."/>
            <person name="Kirk R."/>
            <person name="Chen X."/>
            <person name="Wood M."/>
            <person name="Montefiori M."/>
            <person name="Brummell D."/>
            <person name="Schwinn K."/>
            <person name="Catanach A."/>
            <person name="Fullerton C."/>
            <person name="Li D."/>
            <person name="Meiyalaghan S."/>
            <person name="Nieuwenhuizen N."/>
            <person name="Read N."/>
            <person name="Prakash R."/>
            <person name="Hunter D."/>
            <person name="Zhang H."/>
            <person name="Mckenzie M."/>
            <person name="Knabel M."/>
            <person name="Harris A."/>
            <person name="Allan A."/>
            <person name="Chen A."/>
            <person name="Janssen B."/>
            <person name="Plunkett B."/>
            <person name="Dwamena C."/>
            <person name="Voogd C."/>
            <person name="Leif D."/>
            <person name="Lafferty D."/>
            <person name="Souleyre E."/>
            <person name="Varkonyi-Gasic E."/>
            <person name="Gambi F."/>
            <person name="Hanley J."/>
            <person name="Yao J.-L."/>
            <person name="Cheung J."/>
            <person name="David K."/>
            <person name="Warren B."/>
            <person name="Marsh K."/>
            <person name="Snowden K."/>
            <person name="Lin-Wang K."/>
            <person name="Brian L."/>
            <person name="Martinez-Sanchez M."/>
            <person name="Wang M."/>
            <person name="Ileperuma N."/>
            <person name="Macnee N."/>
            <person name="Campin R."/>
            <person name="Mcatee P."/>
            <person name="Drummond R."/>
            <person name="Espley R."/>
            <person name="Ireland H."/>
            <person name="Wu R."/>
            <person name="Atkinson R."/>
            <person name="Karunairetnam S."/>
            <person name="Bulley S."/>
            <person name="Chunkath S."/>
            <person name="Hanley Z."/>
            <person name="Storey R."/>
            <person name="Thrimawithana A."/>
            <person name="Thomson S."/>
            <person name="David C."/>
            <person name="Testolin R."/>
        </authorList>
    </citation>
    <scope>NUCLEOTIDE SEQUENCE [LARGE SCALE GENOMIC DNA]</scope>
    <source>
        <strain evidence="12">cv. Red5</strain>
        <tissue evidence="11">Young leaf</tissue>
    </source>
</reference>
<keyword evidence="6" id="KW-0804">Transcription</keyword>
<evidence type="ECO:0000259" key="10">
    <source>
        <dbReference type="PROSITE" id="PS50157"/>
    </source>
</evidence>
<dbReference type="PROSITE" id="PS50157">
    <property type="entry name" value="ZINC_FINGER_C2H2_2"/>
    <property type="match status" value="1"/>
</dbReference>
<keyword evidence="3 8" id="KW-0863">Zinc-finger</keyword>
<keyword evidence="2" id="KW-0479">Metal-binding</keyword>
<dbReference type="PANTHER" id="PTHR45801:SF117">
    <property type="entry name" value="OS07G0417400 PROTEIN"/>
    <property type="match status" value="1"/>
</dbReference>
<name>A0A2R6PA83_ACTCC</name>
<dbReference type="InterPro" id="IPR036236">
    <property type="entry name" value="Znf_C2H2_sf"/>
</dbReference>
<dbReference type="Gene3D" id="3.30.160.60">
    <property type="entry name" value="Classic Zinc Finger"/>
    <property type="match status" value="1"/>
</dbReference>
<dbReference type="OMA" id="HLRNCAN"/>
<evidence type="ECO:0000313" key="11">
    <source>
        <dbReference type="EMBL" id="PSR87895.1"/>
    </source>
</evidence>
<dbReference type="OrthoDB" id="780709at2759"/>